<protein>
    <submittedName>
        <fullName evidence="2">Nuclear transport factor 2 family protein</fullName>
    </submittedName>
</protein>
<evidence type="ECO:0000313" key="2">
    <source>
        <dbReference type="EMBL" id="RTQ37226.1"/>
    </source>
</evidence>
<dbReference type="SUPFAM" id="SSF54427">
    <property type="entry name" value="NTF2-like"/>
    <property type="match status" value="1"/>
</dbReference>
<dbReference type="AlphaFoldDB" id="A0A3S0H0V3"/>
<dbReference type="Pfam" id="PF12680">
    <property type="entry name" value="SnoaL_2"/>
    <property type="match status" value="1"/>
</dbReference>
<reference evidence="2 3" key="1">
    <citation type="submission" date="2018-12" db="EMBL/GenBank/DDBJ databases">
        <title>The genome of Variovorax gossypii DSM 100435.</title>
        <authorList>
            <person name="Gao J."/>
            <person name="Sun J."/>
        </authorList>
    </citation>
    <scope>NUCLEOTIDE SEQUENCE [LARGE SCALE GENOMIC DNA]</scope>
    <source>
        <strain evidence="2 3">DSM 100435</strain>
    </source>
</reference>
<dbReference type="EMBL" id="RXOE01000001">
    <property type="protein sequence ID" value="RTQ37226.1"/>
    <property type="molecule type" value="Genomic_DNA"/>
</dbReference>
<dbReference type="Proteomes" id="UP000267418">
    <property type="component" value="Unassembled WGS sequence"/>
</dbReference>
<dbReference type="InterPro" id="IPR037401">
    <property type="entry name" value="SnoaL-like"/>
</dbReference>
<sequence length="154" mass="17408">METNMVFSGAAAPGLAGEELFARYHVGWETRDPDRIASLHSEDTLYWLHDGSEPVRGREALRQYCIGVFARYPFTFELRRSLFAERHWVLEWVMVLPLKDTAGQPFTARVEMLDVVDFNEAGEVTRKDVYMNGAQSQAAFARAGVATGADRQPH</sequence>
<feature type="domain" description="SnoaL-like" evidence="1">
    <location>
        <begin position="23"/>
        <end position="126"/>
    </location>
</feature>
<organism evidence="2 3">
    <name type="scientific">Variovorax gossypii</name>
    <dbReference type="NCBI Taxonomy" id="1679495"/>
    <lineage>
        <taxon>Bacteria</taxon>
        <taxon>Pseudomonadati</taxon>
        <taxon>Pseudomonadota</taxon>
        <taxon>Betaproteobacteria</taxon>
        <taxon>Burkholderiales</taxon>
        <taxon>Comamonadaceae</taxon>
        <taxon>Variovorax</taxon>
    </lineage>
</organism>
<evidence type="ECO:0000259" key="1">
    <source>
        <dbReference type="Pfam" id="PF12680"/>
    </source>
</evidence>
<dbReference type="OrthoDB" id="8855132at2"/>
<dbReference type="Gene3D" id="3.10.450.50">
    <property type="match status" value="1"/>
</dbReference>
<dbReference type="InterPro" id="IPR032710">
    <property type="entry name" value="NTF2-like_dom_sf"/>
</dbReference>
<keyword evidence="3" id="KW-1185">Reference proteome</keyword>
<comment type="caution">
    <text evidence="2">The sequence shown here is derived from an EMBL/GenBank/DDBJ whole genome shotgun (WGS) entry which is preliminary data.</text>
</comment>
<accession>A0A3S0H0V3</accession>
<evidence type="ECO:0000313" key="3">
    <source>
        <dbReference type="Proteomes" id="UP000267418"/>
    </source>
</evidence>
<proteinExistence type="predicted"/>
<name>A0A3S0H0V3_9BURK</name>
<gene>
    <name evidence="2" type="ORF">EJP69_05720</name>
</gene>